<dbReference type="OrthoDB" id="7962197at2759"/>
<proteinExistence type="predicted"/>
<dbReference type="InterPro" id="IPR016186">
    <property type="entry name" value="C-type_lectin-like/link_sf"/>
</dbReference>
<evidence type="ECO:0000256" key="2">
    <source>
        <dbReference type="ARBA" id="ARBA00022525"/>
    </source>
</evidence>
<accession>A0A834I3N7</accession>
<keyword evidence="3 6" id="KW-0732">Signal</keyword>
<keyword evidence="4" id="KW-0430">Lectin</keyword>
<evidence type="ECO:0000313" key="8">
    <source>
        <dbReference type="EMBL" id="KAF7273845.1"/>
    </source>
</evidence>
<dbReference type="PANTHER" id="PTHR22799">
    <property type="entry name" value="TETRANECTIN-RELATED"/>
    <property type="match status" value="1"/>
</dbReference>
<gene>
    <name evidence="8" type="ORF">GWI33_013476</name>
</gene>
<feature type="chain" id="PRO_5033035171" description="C-type lectin domain-containing protein" evidence="6">
    <location>
        <begin position="22"/>
        <end position="272"/>
    </location>
</feature>
<dbReference type="GO" id="GO:0008083">
    <property type="term" value="F:growth factor activity"/>
    <property type="evidence" value="ECO:0007669"/>
    <property type="project" value="TreeGrafter"/>
</dbReference>
<evidence type="ECO:0000256" key="1">
    <source>
        <dbReference type="ARBA" id="ARBA00004613"/>
    </source>
</evidence>
<dbReference type="Proteomes" id="UP000625711">
    <property type="component" value="Unassembled WGS sequence"/>
</dbReference>
<dbReference type="Gene3D" id="3.10.100.10">
    <property type="entry name" value="Mannose-Binding Protein A, subunit A"/>
    <property type="match status" value="1"/>
</dbReference>
<dbReference type="InterPro" id="IPR051663">
    <property type="entry name" value="CLec_Tetranectin-domain"/>
</dbReference>
<dbReference type="CDD" id="cd00037">
    <property type="entry name" value="CLECT"/>
    <property type="match status" value="1"/>
</dbReference>
<evidence type="ECO:0000256" key="5">
    <source>
        <dbReference type="ARBA" id="ARBA00023157"/>
    </source>
</evidence>
<keyword evidence="9" id="KW-1185">Reference proteome</keyword>
<evidence type="ECO:0000313" key="9">
    <source>
        <dbReference type="Proteomes" id="UP000625711"/>
    </source>
</evidence>
<reference evidence="8" key="1">
    <citation type="submission" date="2020-08" db="EMBL/GenBank/DDBJ databases">
        <title>Genome sequencing and assembly of the red palm weevil Rhynchophorus ferrugineus.</title>
        <authorList>
            <person name="Dias G.B."/>
            <person name="Bergman C.M."/>
            <person name="Manee M."/>
        </authorList>
    </citation>
    <scope>NUCLEOTIDE SEQUENCE</scope>
    <source>
        <strain evidence="8">AA-2017</strain>
        <tissue evidence="8">Whole larva</tissue>
    </source>
</reference>
<dbReference type="InterPro" id="IPR001304">
    <property type="entry name" value="C-type_lectin-like"/>
</dbReference>
<evidence type="ECO:0000259" key="7">
    <source>
        <dbReference type="PROSITE" id="PS50041"/>
    </source>
</evidence>
<protein>
    <recommendedName>
        <fullName evidence="7">C-type lectin domain-containing protein</fullName>
    </recommendedName>
</protein>
<evidence type="ECO:0000256" key="6">
    <source>
        <dbReference type="SAM" id="SignalP"/>
    </source>
</evidence>
<dbReference type="SUPFAM" id="SSF56436">
    <property type="entry name" value="C-type lectin-like"/>
    <property type="match status" value="1"/>
</dbReference>
<keyword evidence="2" id="KW-0964">Secreted</keyword>
<dbReference type="PROSITE" id="PS00615">
    <property type="entry name" value="C_TYPE_LECTIN_1"/>
    <property type="match status" value="1"/>
</dbReference>
<dbReference type="PROSITE" id="PS50041">
    <property type="entry name" value="C_TYPE_LECTIN_2"/>
    <property type="match status" value="1"/>
</dbReference>
<dbReference type="InterPro" id="IPR018378">
    <property type="entry name" value="C-type_lectin_CS"/>
</dbReference>
<comment type="caution">
    <text evidence="8">The sequence shown here is derived from an EMBL/GenBank/DDBJ whole genome shotgun (WGS) entry which is preliminary data.</text>
</comment>
<organism evidence="8 9">
    <name type="scientific">Rhynchophorus ferrugineus</name>
    <name type="common">Red palm weevil</name>
    <name type="synonym">Curculio ferrugineus</name>
    <dbReference type="NCBI Taxonomy" id="354439"/>
    <lineage>
        <taxon>Eukaryota</taxon>
        <taxon>Metazoa</taxon>
        <taxon>Ecdysozoa</taxon>
        <taxon>Arthropoda</taxon>
        <taxon>Hexapoda</taxon>
        <taxon>Insecta</taxon>
        <taxon>Pterygota</taxon>
        <taxon>Neoptera</taxon>
        <taxon>Endopterygota</taxon>
        <taxon>Coleoptera</taxon>
        <taxon>Polyphaga</taxon>
        <taxon>Cucujiformia</taxon>
        <taxon>Curculionidae</taxon>
        <taxon>Dryophthorinae</taxon>
        <taxon>Rhynchophorus</taxon>
    </lineage>
</organism>
<name>A0A834I3N7_RHYFE</name>
<dbReference type="GO" id="GO:0030246">
    <property type="term" value="F:carbohydrate binding"/>
    <property type="evidence" value="ECO:0007669"/>
    <property type="project" value="UniProtKB-KW"/>
</dbReference>
<comment type="subcellular location">
    <subcellularLocation>
        <location evidence="1">Secreted</location>
    </subcellularLocation>
</comment>
<dbReference type="Pfam" id="PF00059">
    <property type="entry name" value="Lectin_C"/>
    <property type="match status" value="1"/>
</dbReference>
<evidence type="ECO:0000256" key="3">
    <source>
        <dbReference type="ARBA" id="ARBA00022729"/>
    </source>
</evidence>
<evidence type="ECO:0000256" key="4">
    <source>
        <dbReference type="ARBA" id="ARBA00022734"/>
    </source>
</evidence>
<keyword evidence="5" id="KW-1015">Disulfide bond</keyword>
<dbReference type="PANTHER" id="PTHR22799:SF1">
    <property type="entry name" value="C-TYPE LECTIN DOMAIN FAMILY 11 MEMBER A"/>
    <property type="match status" value="1"/>
</dbReference>
<dbReference type="GO" id="GO:0005615">
    <property type="term" value="C:extracellular space"/>
    <property type="evidence" value="ECO:0007669"/>
    <property type="project" value="TreeGrafter"/>
</dbReference>
<sequence>MNNLVLLGIANFLANIAVINAFPYKEPNKYVVSNQRVSFYEAYLRCRQYGLDPAEIISQRDHKDVEEALELERECVCSYDGPNKYVVSTQRVSFYEGYLRCRQYGLDPGEIVSLKDQKDVEEKLQTVREYDTVNKYVVSTQRVSFHEAYLRCRQYGLDPGEIISEKDQQDVEEILRLSRELGWEQGFWIFATNLGNKVSYYWLNSGRPIFYSLFAPGQPDNAGNKENCLEVFQTTTGHFAWNDAPCDYKLRFICQYKQKPSDSCDDNRVAGL</sequence>
<feature type="signal peptide" evidence="6">
    <location>
        <begin position="1"/>
        <end position="21"/>
    </location>
</feature>
<dbReference type="InterPro" id="IPR016187">
    <property type="entry name" value="CTDL_fold"/>
</dbReference>
<dbReference type="SMART" id="SM00034">
    <property type="entry name" value="CLECT"/>
    <property type="match status" value="1"/>
</dbReference>
<feature type="domain" description="C-type lectin" evidence="7">
    <location>
        <begin position="136"/>
        <end position="255"/>
    </location>
</feature>
<dbReference type="AlphaFoldDB" id="A0A834I3N7"/>
<dbReference type="EMBL" id="JAACXV010013270">
    <property type="protein sequence ID" value="KAF7273845.1"/>
    <property type="molecule type" value="Genomic_DNA"/>
</dbReference>